<protein>
    <submittedName>
        <fullName evidence="5">SPOSA6832_03563-mRNA-1:cds</fullName>
    </submittedName>
</protein>
<dbReference type="AlphaFoldDB" id="A0A0D6EQD8"/>
<dbReference type="InterPro" id="IPR057326">
    <property type="entry name" value="KR_dom"/>
</dbReference>
<organism evidence="5 6">
    <name type="scientific">Sporidiobolus salmonicolor</name>
    <name type="common">Yeast-like fungus</name>
    <name type="synonym">Sporobolomyces salmonicolor</name>
    <dbReference type="NCBI Taxonomy" id="5005"/>
    <lineage>
        <taxon>Eukaryota</taxon>
        <taxon>Fungi</taxon>
        <taxon>Dikarya</taxon>
        <taxon>Basidiomycota</taxon>
        <taxon>Pucciniomycotina</taxon>
        <taxon>Microbotryomycetes</taxon>
        <taxon>Sporidiobolales</taxon>
        <taxon>Sporidiobolaceae</taxon>
        <taxon>Sporobolomyces</taxon>
    </lineage>
</organism>
<dbReference type="GO" id="GO:0050664">
    <property type="term" value="F:oxidoreductase activity, acting on NAD(P)H, oxygen as acceptor"/>
    <property type="evidence" value="ECO:0007669"/>
    <property type="project" value="TreeGrafter"/>
</dbReference>
<accession>A0A0D6EQD8</accession>
<feature type="region of interest" description="Disordered" evidence="3">
    <location>
        <begin position="194"/>
        <end position="229"/>
    </location>
</feature>
<comment type="similarity">
    <text evidence="1">Belongs to the short-chain dehydrogenases/reductases (SDR) family.</text>
</comment>
<dbReference type="PANTHER" id="PTHR43008">
    <property type="entry name" value="BENZIL REDUCTASE"/>
    <property type="match status" value="1"/>
</dbReference>
<keyword evidence="6" id="KW-1185">Reference proteome</keyword>
<dbReference type="PANTHER" id="PTHR43008:SF4">
    <property type="entry name" value="CHAIN DEHYDROGENASE, PUTATIVE (AFU_ORTHOLOGUE AFUA_4G08710)-RELATED"/>
    <property type="match status" value="1"/>
</dbReference>
<dbReference type="EMBL" id="CENE01000018">
    <property type="protein sequence ID" value="CEQ41810.1"/>
    <property type="molecule type" value="Genomic_DNA"/>
</dbReference>
<feature type="compositionally biased region" description="Low complexity" evidence="3">
    <location>
        <begin position="218"/>
        <end position="229"/>
    </location>
</feature>
<feature type="non-terminal residue" evidence="5">
    <location>
        <position position="1"/>
    </location>
</feature>
<evidence type="ECO:0000256" key="3">
    <source>
        <dbReference type="SAM" id="MobiDB-lite"/>
    </source>
</evidence>
<dbReference type="SMART" id="SM00822">
    <property type="entry name" value="PKS_KR"/>
    <property type="match status" value="1"/>
</dbReference>
<proteinExistence type="inferred from homology"/>
<evidence type="ECO:0000256" key="2">
    <source>
        <dbReference type="ARBA" id="ARBA00023002"/>
    </source>
</evidence>
<dbReference type="Gene3D" id="3.40.50.720">
    <property type="entry name" value="NAD(P)-binding Rossmann-like Domain"/>
    <property type="match status" value="1"/>
</dbReference>
<feature type="domain" description="Ketoreductase" evidence="4">
    <location>
        <begin position="7"/>
        <end position="179"/>
    </location>
</feature>
<dbReference type="SUPFAM" id="SSF51735">
    <property type="entry name" value="NAD(P)-binding Rossmann-fold domains"/>
    <property type="match status" value="1"/>
</dbReference>
<sequence length="229" mass="24541">MFSMKGKVTIVTGGSGGIGFAAAEAIAEAGGDIALVYNSAKGMEERAEELAKKYSVKVKAYKCAISDYEAVAKLVQDVKADFGRVDCFIANGGSGRINELSVDEWRKIQAVNFDAVFYAAKAVGPVFEAQGSGSFIATTSISAHIVNVPLDQLPVHAVRLQRLEGRCPSLLQVGRPRLAHVRARQHHLARLLRDPHGRRPRGSLDCPPSCRPRPPGPRQGAQGCLPLPC</sequence>
<dbReference type="PRINTS" id="PR00081">
    <property type="entry name" value="GDHRDH"/>
</dbReference>
<evidence type="ECO:0000256" key="1">
    <source>
        <dbReference type="ARBA" id="ARBA00006484"/>
    </source>
</evidence>
<name>A0A0D6EQD8_SPOSA</name>
<evidence type="ECO:0000313" key="6">
    <source>
        <dbReference type="Proteomes" id="UP000243876"/>
    </source>
</evidence>
<evidence type="ECO:0000313" key="5">
    <source>
        <dbReference type="EMBL" id="CEQ41810.1"/>
    </source>
</evidence>
<dbReference type="OrthoDB" id="1888931at2759"/>
<dbReference type="InterPro" id="IPR036291">
    <property type="entry name" value="NAD(P)-bd_dom_sf"/>
</dbReference>
<dbReference type="Pfam" id="PF00106">
    <property type="entry name" value="adh_short"/>
    <property type="match status" value="1"/>
</dbReference>
<dbReference type="GO" id="GO:0016616">
    <property type="term" value="F:oxidoreductase activity, acting on the CH-OH group of donors, NAD or NADP as acceptor"/>
    <property type="evidence" value="ECO:0007669"/>
    <property type="project" value="UniProtKB-ARBA"/>
</dbReference>
<keyword evidence="2" id="KW-0560">Oxidoreductase</keyword>
<dbReference type="InterPro" id="IPR002347">
    <property type="entry name" value="SDR_fam"/>
</dbReference>
<gene>
    <name evidence="5" type="primary">SPOSA6832_03563</name>
</gene>
<evidence type="ECO:0000259" key="4">
    <source>
        <dbReference type="SMART" id="SM00822"/>
    </source>
</evidence>
<dbReference type="Proteomes" id="UP000243876">
    <property type="component" value="Unassembled WGS sequence"/>
</dbReference>
<reference evidence="6" key="1">
    <citation type="submission" date="2015-02" db="EMBL/GenBank/DDBJ databases">
        <authorList>
            <person name="Gon?alves P."/>
        </authorList>
    </citation>
    <scope>NUCLEOTIDE SEQUENCE [LARGE SCALE GENOMIC DNA]</scope>
</reference>